<keyword evidence="2 7" id="KW-0813">Transport</keyword>
<protein>
    <submittedName>
        <fullName evidence="9">ABC transporter substrate-binding protein</fullName>
    </submittedName>
</protein>
<organism evidence="9">
    <name type="scientific">Rhizobium leguminosarum bv. trifolii</name>
    <dbReference type="NCBI Taxonomy" id="386"/>
    <lineage>
        <taxon>Bacteria</taxon>
        <taxon>Pseudomonadati</taxon>
        <taxon>Pseudomonadota</taxon>
        <taxon>Alphaproteobacteria</taxon>
        <taxon>Hyphomicrobiales</taxon>
        <taxon>Rhizobiaceae</taxon>
        <taxon>Rhizobium/Agrobacterium group</taxon>
        <taxon>Rhizobium</taxon>
    </lineage>
</organism>
<name>A0A1C9HNV6_RHILT</name>
<feature type="transmembrane region" description="Helical" evidence="7">
    <location>
        <begin position="43"/>
        <end position="70"/>
    </location>
</feature>
<feature type="domain" description="ABC transmembrane type-1" evidence="8">
    <location>
        <begin position="101"/>
        <end position="312"/>
    </location>
</feature>
<dbReference type="GO" id="GO:0005886">
    <property type="term" value="C:plasma membrane"/>
    <property type="evidence" value="ECO:0007669"/>
    <property type="project" value="UniProtKB-SubCell"/>
</dbReference>
<evidence type="ECO:0000256" key="1">
    <source>
        <dbReference type="ARBA" id="ARBA00004651"/>
    </source>
</evidence>
<dbReference type="CDD" id="cd06261">
    <property type="entry name" value="TM_PBP2"/>
    <property type="match status" value="1"/>
</dbReference>
<dbReference type="RefSeq" id="WP_176707433.1">
    <property type="nucleotide sequence ID" value="NZ_MAMO01000004.1"/>
</dbReference>
<keyword evidence="3" id="KW-1003">Cell membrane</keyword>
<keyword evidence="4 7" id="KW-0812">Transmembrane</keyword>
<evidence type="ECO:0000259" key="8">
    <source>
        <dbReference type="PROSITE" id="PS50928"/>
    </source>
</evidence>
<dbReference type="Gene3D" id="1.10.3720.10">
    <property type="entry name" value="MetI-like"/>
    <property type="match status" value="1"/>
</dbReference>
<feature type="transmembrane region" description="Helical" evidence="7">
    <location>
        <begin position="138"/>
        <end position="159"/>
    </location>
</feature>
<dbReference type="Pfam" id="PF00528">
    <property type="entry name" value="BPD_transp_1"/>
    <property type="match status" value="1"/>
</dbReference>
<feature type="transmembrane region" description="Helical" evidence="7">
    <location>
        <begin position="291"/>
        <end position="311"/>
    </location>
</feature>
<dbReference type="InterPro" id="IPR035906">
    <property type="entry name" value="MetI-like_sf"/>
</dbReference>
<feature type="transmembrane region" description="Helical" evidence="7">
    <location>
        <begin position="179"/>
        <end position="197"/>
    </location>
</feature>
<dbReference type="AlphaFoldDB" id="A0A1C9HNV6"/>
<accession>A0A1C9HNV6</accession>
<evidence type="ECO:0000256" key="5">
    <source>
        <dbReference type="ARBA" id="ARBA00022989"/>
    </source>
</evidence>
<comment type="subcellular location">
    <subcellularLocation>
        <location evidence="1 7">Cell membrane</location>
        <topology evidence="1 7">Multi-pass membrane protein</topology>
    </subcellularLocation>
</comment>
<proteinExistence type="inferred from homology"/>
<evidence type="ECO:0000256" key="6">
    <source>
        <dbReference type="ARBA" id="ARBA00023136"/>
    </source>
</evidence>
<dbReference type="InterPro" id="IPR051393">
    <property type="entry name" value="ABC_transporter_permease"/>
</dbReference>
<comment type="similarity">
    <text evidence="7">Belongs to the binding-protein-dependent transport system permease family.</text>
</comment>
<dbReference type="InterPro" id="IPR000515">
    <property type="entry name" value="MetI-like"/>
</dbReference>
<evidence type="ECO:0000313" key="9">
    <source>
        <dbReference type="EMBL" id="AOO88369.1"/>
    </source>
</evidence>
<keyword evidence="6 7" id="KW-0472">Membrane</keyword>
<dbReference type="PANTHER" id="PTHR30193">
    <property type="entry name" value="ABC TRANSPORTER PERMEASE PROTEIN"/>
    <property type="match status" value="1"/>
</dbReference>
<evidence type="ECO:0000256" key="2">
    <source>
        <dbReference type="ARBA" id="ARBA00022448"/>
    </source>
</evidence>
<dbReference type="PANTHER" id="PTHR30193:SF37">
    <property type="entry name" value="INNER MEMBRANE ABC TRANSPORTER PERMEASE PROTEIN YCJO"/>
    <property type="match status" value="1"/>
</dbReference>
<keyword evidence="5 7" id="KW-1133">Transmembrane helix</keyword>
<reference evidence="9" key="1">
    <citation type="journal article" date="2015" name="BMC Genomics">
        <title>Transcriptome profiling of a Rhizobium leguminosarum bv. trifolii rosR mutant reveals the role of the transcriptional regulator RosR in motility, synthesis of cell-surface components, and other cellular processes.</title>
        <authorList>
            <person name="Rachwal K."/>
            <person name="Matczynska E."/>
            <person name="Janczarek M."/>
        </authorList>
    </citation>
    <scope>NUCLEOTIDE SEQUENCE</scope>
    <source>
        <strain evidence="9">Rt24.2</strain>
    </source>
</reference>
<sequence length="324" mass="36311">MRQLALRQVLPRMEEDMSQSAVAAVPLQPGQPRRFLKPETQTAMLFLLPSFLGFMVFMALPILASLALSFTNWQLISTPSFVGFQNYIRLFTVDPAFYTVLSNTLFFAVEYLALNIIVSLTLAVWISSLKRGKAIFRVIFFLPTFTPTIAASVVWLLIFTPDGLADSIIRALGLGLPNFLLSSSWAMQAVVLVPLWANVGYNVVMFNAALDLVPKHYLEAATIDGANAWQRFWRIRLPLISPTIFFGTVMTAITSLQVFDEIFAMTRGGPGSATATLGFAIYQKGFTNFQMGYASALAWVMFVMIMALTILQFHMQRKWVHYDD</sequence>
<evidence type="ECO:0000256" key="3">
    <source>
        <dbReference type="ARBA" id="ARBA00022475"/>
    </source>
</evidence>
<dbReference type="PROSITE" id="PS50928">
    <property type="entry name" value="ABC_TM1"/>
    <property type="match status" value="1"/>
</dbReference>
<feature type="transmembrane region" description="Helical" evidence="7">
    <location>
        <begin position="239"/>
        <end position="259"/>
    </location>
</feature>
<dbReference type="EMBL" id="KX486005">
    <property type="protein sequence ID" value="AOO88369.1"/>
    <property type="molecule type" value="Genomic_DNA"/>
</dbReference>
<evidence type="ECO:0000256" key="7">
    <source>
        <dbReference type="RuleBase" id="RU363032"/>
    </source>
</evidence>
<reference evidence="9" key="2">
    <citation type="journal article" date="2016" name="Front. Microbiol.">
        <title>The Regulatory Protein RosR Affects Rhizobium leguminosarum bv. trifolii Protein Profiles, Cell Surface Properties, and Symbiosis with Clover.</title>
        <authorList>
            <person name="Rachwal K."/>
            <person name="Boguszewska A."/>
            <person name="Kopcinska J."/>
            <person name="Karas M."/>
            <person name="Tchorzewski M."/>
            <person name="Janczarek M."/>
        </authorList>
    </citation>
    <scope>NUCLEOTIDE SEQUENCE</scope>
    <source>
        <strain evidence="9">Rt24.2</strain>
    </source>
</reference>
<dbReference type="SUPFAM" id="SSF161098">
    <property type="entry name" value="MetI-like"/>
    <property type="match status" value="1"/>
</dbReference>
<evidence type="ECO:0000256" key="4">
    <source>
        <dbReference type="ARBA" id="ARBA00022692"/>
    </source>
</evidence>
<feature type="transmembrane region" description="Helical" evidence="7">
    <location>
        <begin position="105"/>
        <end position="126"/>
    </location>
</feature>
<dbReference type="GO" id="GO:0055085">
    <property type="term" value="P:transmembrane transport"/>
    <property type="evidence" value="ECO:0007669"/>
    <property type="project" value="InterPro"/>
</dbReference>